<dbReference type="Pfam" id="PF14498">
    <property type="entry name" value="Glyco_hyd_65N_2"/>
    <property type="match status" value="1"/>
</dbReference>
<dbReference type="InterPro" id="IPR012341">
    <property type="entry name" value="6hp_glycosidase-like_sf"/>
</dbReference>
<dbReference type="HOGENOM" id="CLU_004617_2_2_10"/>
<evidence type="ECO:0000259" key="1">
    <source>
        <dbReference type="Pfam" id="PF14498"/>
    </source>
</evidence>
<evidence type="ECO:0000313" key="5">
    <source>
        <dbReference type="Proteomes" id="UP000004892"/>
    </source>
</evidence>
<dbReference type="GO" id="GO:0005975">
    <property type="term" value="P:carbohydrate metabolic process"/>
    <property type="evidence" value="ECO:0007669"/>
    <property type="project" value="InterPro"/>
</dbReference>
<dbReference type="InterPro" id="IPR049053">
    <property type="entry name" value="AFCA-like_C"/>
</dbReference>
<accession>H1DEQ1</accession>
<sequence>MKRIFSFFVILLLFAEVKAQGLTLWYERPALDWMNEALPVGNGYMGAMWFGGPVRDEIQLAEESFWAGGPGASKSYKGGNKEGSWKYLKEVRELLESGEKEKAAELAGRYFVGEITPTEAGDQFGDFGGNQPFGSLGVTVEAADTSWTDYRRSLDLERAMGKVEYDMGGTHFRNTYFASYPARMFVFKYTNNAPGGKDYRVTFETPHQGTKITVRKDLWIIQGKLASNGLPFEGRIKVKTDGKIRFQKGVFRIEGAKNTEFYVSIASAYANTYPLYRGNDYEEVNRKAIERAERGTWEDLQAEHETDYRSLFERVKLELGHSGLEKLPTDKRQLRYSLGAYDPGLEALYFQYGRYLLISSSRPGTLPAHLQGRWNHQLNAPWACDYHMNINLQMIYWPAEVANLSECHLPLLEYIDKLREPGRVTAREYFNARGWVVHTMNNAFGYTAPGWDFYWGYAPNSAAWLCAHLWEHFNYTRDREFLGRKAYPIMKEVARFWMDYLVADEDGFLVSSPSYSPEHGDIAIGATMDQEIAWDLFTNVLQAMDYVKEDPAFADSVSDFRKRLLPLRIGKFGQLQEWKEDLDDPGNTHRHISHLYALFPGHQISLEETPEWAKAAKRSLTYRGEEGTGWSLAWKINFWARLQDGNQSYKMLRNLLRSAKGQENFSNPSGSGSYCNLLCAHPPFQIDGNMGAVAGIAEMLLQSHAGMLDLLPALPAAWPSGYVKGLKARGGYTVDLVWQDGLLKEAVIRADEAGKGKIRYKGKVQSLQWEPGEEIRLNWE</sequence>
<dbReference type="InterPro" id="IPR016518">
    <property type="entry name" value="Alpha-L-fucosidase"/>
</dbReference>
<evidence type="ECO:0000259" key="2">
    <source>
        <dbReference type="Pfam" id="PF21307"/>
    </source>
</evidence>
<feature type="domain" description="Glycosyl hydrolase family 95 N-terminal" evidence="1">
    <location>
        <begin position="24"/>
        <end position="271"/>
    </location>
</feature>
<dbReference type="PIRSF" id="PIRSF007663">
    <property type="entry name" value="UCP007663"/>
    <property type="match status" value="1"/>
</dbReference>
<feature type="domain" description="Alpha fucosidase A-like C-terminal" evidence="2">
    <location>
        <begin position="702"/>
        <end position="765"/>
    </location>
</feature>
<dbReference type="InterPro" id="IPR054363">
    <property type="entry name" value="GH95_cat"/>
</dbReference>
<dbReference type="GeneID" id="98068361"/>
<dbReference type="PANTHER" id="PTHR31084:SF0">
    <property type="entry name" value="ALPHA-L-FUCOSIDASE 2"/>
    <property type="match status" value="1"/>
</dbReference>
<protein>
    <submittedName>
        <fullName evidence="4">Uncharacterized protein</fullName>
    </submittedName>
</protein>
<name>H1DEQ1_9BACT</name>
<evidence type="ECO:0000259" key="3">
    <source>
        <dbReference type="Pfam" id="PF22124"/>
    </source>
</evidence>
<comment type="caution">
    <text evidence="4">The sequence shown here is derived from an EMBL/GenBank/DDBJ whole genome shotgun (WGS) entry which is preliminary data.</text>
</comment>
<organism evidence="4 5">
    <name type="scientific">Odoribacter laneus YIT 12061</name>
    <dbReference type="NCBI Taxonomy" id="742817"/>
    <lineage>
        <taxon>Bacteria</taxon>
        <taxon>Pseudomonadati</taxon>
        <taxon>Bacteroidota</taxon>
        <taxon>Bacteroidia</taxon>
        <taxon>Bacteroidales</taxon>
        <taxon>Odoribacteraceae</taxon>
        <taxon>Odoribacter</taxon>
    </lineage>
</organism>
<dbReference type="PATRIC" id="fig|742817.3.peg.789"/>
<dbReference type="RefSeq" id="WP_009135885.1">
    <property type="nucleotide sequence ID" value="NZ_JH594596.1"/>
</dbReference>
<proteinExistence type="predicted"/>
<dbReference type="InterPro" id="IPR008928">
    <property type="entry name" value="6-hairpin_glycosidase_sf"/>
</dbReference>
<dbReference type="EMBL" id="ADMC01000008">
    <property type="protein sequence ID" value="EHP49951.1"/>
    <property type="molecule type" value="Genomic_DNA"/>
</dbReference>
<dbReference type="GO" id="GO:0004560">
    <property type="term" value="F:alpha-L-fucosidase activity"/>
    <property type="evidence" value="ECO:0007669"/>
    <property type="project" value="InterPro"/>
</dbReference>
<evidence type="ECO:0000313" key="4">
    <source>
        <dbReference type="EMBL" id="EHP49951.1"/>
    </source>
</evidence>
<dbReference type="Pfam" id="PF21307">
    <property type="entry name" value="Glyco_hydro_95_C"/>
    <property type="match status" value="1"/>
</dbReference>
<dbReference type="Gene3D" id="1.50.10.10">
    <property type="match status" value="1"/>
</dbReference>
<reference evidence="4 5" key="1">
    <citation type="submission" date="2012-01" db="EMBL/GenBank/DDBJ databases">
        <title>The Genome Sequence of Odoribacter laneus YIT 12061.</title>
        <authorList>
            <consortium name="The Broad Institute Genome Sequencing Platform"/>
            <person name="Earl A."/>
            <person name="Ward D."/>
            <person name="Feldgarden M."/>
            <person name="Gevers D."/>
            <person name="Morotomi M."/>
            <person name="Young S.K."/>
            <person name="Zeng Q."/>
            <person name="Gargeya S."/>
            <person name="Fitzgerald M."/>
            <person name="Haas B."/>
            <person name="Abouelleil A."/>
            <person name="Alvarado L."/>
            <person name="Arachchi H.M."/>
            <person name="Berlin A."/>
            <person name="Chapman S.B."/>
            <person name="Gearin G."/>
            <person name="Goldberg J."/>
            <person name="Griggs A."/>
            <person name="Gujja S."/>
            <person name="Hansen M."/>
            <person name="Heiman D."/>
            <person name="Howarth C."/>
            <person name="Larimer J."/>
            <person name="Lui A."/>
            <person name="MacDonald P.J.P."/>
            <person name="McCowen C."/>
            <person name="Montmayeur A."/>
            <person name="Murphy C."/>
            <person name="Neiman D."/>
            <person name="Pearson M."/>
            <person name="Priest M."/>
            <person name="Roberts A."/>
            <person name="Saif S."/>
            <person name="Shea T."/>
            <person name="Sisk P."/>
            <person name="Stolte C."/>
            <person name="Sykes S."/>
            <person name="Wortman J."/>
            <person name="Nusbaum C."/>
            <person name="Birren B."/>
        </authorList>
    </citation>
    <scope>NUCLEOTIDE SEQUENCE [LARGE SCALE GENOMIC DNA]</scope>
    <source>
        <strain evidence="4 5">YIT 12061</strain>
    </source>
</reference>
<dbReference type="AlphaFoldDB" id="H1DEQ1"/>
<dbReference type="SUPFAM" id="SSF48208">
    <property type="entry name" value="Six-hairpin glycosidases"/>
    <property type="match status" value="1"/>
</dbReference>
<dbReference type="Pfam" id="PF22124">
    <property type="entry name" value="Glyco_hydro_95_cat"/>
    <property type="match status" value="1"/>
</dbReference>
<dbReference type="InterPro" id="IPR027414">
    <property type="entry name" value="GH95_N_dom"/>
</dbReference>
<dbReference type="eggNOG" id="COG1554">
    <property type="taxonomic scope" value="Bacteria"/>
</dbReference>
<dbReference type="STRING" id="742817.HMPREF9449_00737"/>
<dbReference type="Proteomes" id="UP000004892">
    <property type="component" value="Unassembled WGS sequence"/>
</dbReference>
<feature type="domain" description="Glycosyl hydrolase family 95 catalytic" evidence="3">
    <location>
        <begin position="297"/>
        <end position="700"/>
    </location>
</feature>
<gene>
    <name evidence="4" type="ORF">HMPREF9449_00737</name>
</gene>
<dbReference type="PANTHER" id="PTHR31084">
    <property type="entry name" value="ALPHA-L-FUCOSIDASE 2"/>
    <property type="match status" value="1"/>
</dbReference>
<keyword evidence="5" id="KW-1185">Reference proteome</keyword>